<sequence length="78" mass="9185">MDKCLKNSLGKLFESCKTHVSEMLARFEKFKAACGSDEEKYDLLLPFGYFSINENSSKVYEKNRNRVLRSLHRYRLLS</sequence>
<dbReference type="EMBL" id="NPDT01000009">
    <property type="protein sequence ID" value="PJZ64483.1"/>
    <property type="molecule type" value="Genomic_DNA"/>
</dbReference>
<comment type="caution">
    <text evidence="1">The sequence shown here is derived from an EMBL/GenBank/DDBJ whole genome shotgun (WGS) entry which is preliminary data.</text>
</comment>
<accession>A0A2M9Z7S5</accession>
<reference evidence="1 2" key="1">
    <citation type="submission" date="2017-07" db="EMBL/GenBank/DDBJ databases">
        <title>Leptospira spp. isolated from tropical soils.</title>
        <authorList>
            <person name="Thibeaux R."/>
            <person name="Iraola G."/>
            <person name="Ferres I."/>
            <person name="Bierque E."/>
            <person name="Girault D."/>
            <person name="Soupe-Gilbert M.-E."/>
            <person name="Picardeau M."/>
            <person name="Goarant C."/>
        </authorList>
    </citation>
    <scope>NUCLEOTIDE SEQUENCE [LARGE SCALE GENOMIC DNA]</scope>
    <source>
        <strain evidence="1 2">FH2-C-A2</strain>
    </source>
</reference>
<evidence type="ECO:0000313" key="2">
    <source>
        <dbReference type="Proteomes" id="UP000231912"/>
    </source>
</evidence>
<protein>
    <submittedName>
        <fullName evidence="1">Uncharacterized protein</fullName>
    </submittedName>
</protein>
<dbReference type="Proteomes" id="UP000231912">
    <property type="component" value="Unassembled WGS sequence"/>
</dbReference>
<dbReference type="AlphaFoldDB" id="A0A2M9Z7S5"/>
<organism evidence="1 2">
    <name type="scientific">Leptospira wolffii</name>
    <dbReference type="NCBI Taxonomy" id="409998"/>
    <lineage>
        <taxon>Bacteria</taxon>
        <taxon>Pseudomonadati</taxon>
        <taxon>Spirochaetota</taxon>
        <taxon>Spirochaetia</taxon>
        <taxon>Leptospirales</taxon>
        <taxon>Leptospiraceae</taxon>
        <taxon>Leptospira</taxon>
    </lineage>
</organism>
<proteinExistence type="predicted"/>
<evidence type="ECO:0000313" key="1">
    <source>
        <dbReference type="EMBL" id="PJZ64483.1"/>
    </source>
</evidence>
<gene>
    <name evidence="1" type="ORF">CH371_17040</name>
</gene>
<name>A0A2M9Z7S5_9LEPT</name>